<gene>
    <name evidence="2" type="ORF">AK812_SmicGene36398</name>
</gene>
<feature type="compositionally biased region" description="Low complexity" evidence="1">
    <location>
        <begin position="780"/>
        <end position="791"/>
    </location>
</feature>
<comment type="caution">
    <text evidence="2">The sequence shown here is derived from an EMBL/GenBank/DDBJ whole genome shotgun (WGS) entry which is preliminary data.</text>
</comment>
<dbReference type="Proteomes" id="UP000186817">
    <property type="component" value="Unassembled WGS sequence"/>
</dbReference>
<dbReference type="EMBL" id="LSRX01001157">
    <property type="protein sequence ID" value="OLP82906.1"/>
    <property type="molecule type" value="Genomic_DNA"/>
</dbReference>
<reference evidence="2 3" key="1">
    <citation type="submission" date="2016-02" db="EMBL/GenBank/DDBJ databases">
        <title>Genome analysis of coral dinoflagellate symbionts highlights evolutionary adaptations to a symbiotic lifestyle.</title>
        <authorList>
            <person name="Aranda M."/>
            <person name="Li Y."/>
            <person name="Liew Y.J."/>
            <person name="Baumgarten S."/>
            <person name="Simakov O."/>
            <person name="Wilson M."/>
            <person name="Piel J."/>
            <person name="Ashoor H."/>
            <person name="Bougouffa S."/>
            <person name="Bajic V.B."/>
            <person name="Ryu T."/>
            <person name="Ravasi T."/>
            <person name="Bayer T."/>
            <person name="Micklem G."/>
            <person name="Kim H."/>
            <person name="Bhak J."/>
            <person name="Lajeunesse T.C."/>
            <person name="Voolstra C.R."/>
        </authorList>
    </citation>
    <scope>NUCLEOTIDE SEQUENCE [LARGE SCALE GENOMIC DNA]</scope>
    <source>
        <strain evidence="2 3">CCMP2467</strain>
    </source>
</reference>
<feature type="region of interest" description="Disordered" evidence="1">
    <location>
        <begin position="765"/>
        <end position="814"/>
    </location>
</feature>
<sequence>MLSQKTRCIAKTRGVKKMRLREDTWRQFAIRMHQHNDKMAPDPVVSVKWELELFLYVEAAYFVVVPMPDQLRAWFGGYDYVDAANGGTVPDPPPLLFGTFSDTDADAGEVGGTLTWTVDGTYNYGTYDYTLSDYAIYLALDAGGTGGFELATVVSESTSTTSLTAMITNVGFTDTSGSGYWIDGTVTWVAPDNPAFEYFRIVMVPARVMISPRDNIDRTARSYEIVNSDARGLTLEVFGPTASWCKLIAGSVMLTDISNLDAANAAVGTFGGDWAGLALVDSIAFTDGNPAENLLTGTVTWTFSATTDLLAAFDYGFASDWRVYIADDTQGTNRQLLGTVAKHLTEVLVYANNEHGESPNAVAYLERTALFFSVNRHISFIARRSKKLRQSMKKQIPTETGTVTVTTTLFTVGVGNVQFTDTVDTYFSIGGVLTWEEPADTSGITEYRVRLVFDVAASREQLVYEPDLGFATQLGLISGAGRDLHAVIRRAILQNAAERQTVQVYIVNGSIQQEAIYAGHALIRDNQTTHVADSIYVQELQIVDTTPEAQINITLTGELYWNTSGPEYPNVGEDWSLIDQWDIYLAQATVHGSNNTGNRLNQGDDTIIVYASNAVGKVTFTDTDTDAGTITWDPPADPSLLTSSEPEPDSEPDSKYDIYMSSDQQVSFFSSEVRKEAPSAAELRGQQSASSGDDLWSALVTVAESEMAASASQDALVAPQDPAHRPAPKEPTSAEDAIALLMDPTTSTTTTAPPAAVAKEPTVKAMPGQVAATQQQPDVAATSSGTAATGSQHPSGDTGAAPTDDGHEFGEAPRSYTVTFSPNAMSAAPAVGSDDVIGRWGSMSVMRFAQDAIFVPDRFRQVRQVFA</sequence>
<name>A0A1Q9CJ20_SYMMI</name>
<organism evidence="2 3">
    <name type="scientific">Symbiodinium microadriaticum</name>
    <name type="common">Dinoflagellate</name>
    <name type="synonym">Zooxanthella microadriatica</name>
    <dbReference type="NCBI Taxonomy" id="2951"/>
    <lineage>
        <taxon>Eukaryota</taxon>
        <taxon>Sar</taxon>
        <taxon>Alveolata</taxon>
        <taxon>Dinophyceae</taxon>
        <taxon>Suessiales</taxon>
        <taxon>Symbiodiniaceae</taxon>
        <taxon>Symbiodinium</taxon>
    </lineage>
</organism>
<feature type="region of interest" description="Disordered" evidence="1">
    <location>
        <begin position="623"/>
        <end position="657"/>
    </location>
</feature>
<feature type="region of interest" description="Disordered" evidence="1">
    <location>
        <begin position="711"/>
        <end position="732"/>
    </location>
</feature>
<dbReference type="OrthoDB" id="424450at2759"/>
<protein>
    <submittedName>
        <fullName evidence="2">Uncharacterized protein</fullName>
    </submittedName>
</protein>
<evidence type="ECO:0000313" key="2">
    <source>
        <dbReference type="EMBL" id="OLP82906.1"/>
    </source>
</evidence>
<accession>A0A1Q9CJ20</accession>
<proteinExistence type="predicted"/>
<dbReference type="AlphaFoldDB" id="A0A1Q9CJ20"/>
<evidence type="ECO:0000256" key="1">
    <source>
        <dbReference type="SAM" id="MobiDB-lite"/>
    </source>
</evidence>
<keyword evidence="3" id="KW-1185">Reference proteome</keyword>
<evidence type="ECO:0000313" key="3">
    <source>
        <dbReference type="Proteomes" id="UP000186817"/>
    </source>
</evidence>